<dbReference type="EMBL" id="JBHUFA010000001">
    <property type="protein sequence ID" value="MFD1694249.1"/>
    <property type="molecule type" value="Genomic_DNA"/>
</dbReference>
<evidence type="ECO:0000313" key="3">
    <source>
        <dbReference type="Proteomes" id="UP001597327"/>
    </source>
</evidence>
<feature type="transmembrane region" description="Helical" evidence="1">
    <location>
        <begin position="239"/>
        <end position="258"/>
    </location>
</feature>
<evidence type="ECO:0000313" key="2">
    <source>
        <dbReference type="EMBL" id="MFD1694249.1"/>
    </source>
</evidence>
<protein>
    <submittedName>
        <fullName evidence="2">AbrB family transcriptional regulator</fullName>
    </submittedName>
</protein>
<comment type="caution">
    <text evidence="2">The sequence shown here is derived from an EMBL/GenBank/DDBJ whole genome shotgun (WGS) entry which is preliminary data.</text>
</comment>
<gene>
    <name evidence="2" type="ORF">ACFSC7_01890</name>
</gene>
<feature type="transmembrane region" description="Helical" evidence="1">
    <location>
        <begin position="156"/>
        <end position="175"/>
    </location>
</feature>
<dbReference type="Pfam" id="PF05145">
    <property type="entry name" value="AbrB"/>
    <property type="match status" value="1"/>
</dbReference>
<dbReference type="PANTHER" id="PTHR38457">
    <property type="entry name" value="REGULATOR ABRB-RELATED"/>
    <property type="match status" value="1"/>
</dbReference>
<proteinExistence type="predicted"/>
<keyword evidence="1" id="KW-1133">Transmembrane helix</keyword>
<name>A0ABW4JSI6_9HYPH</name>
<accession>A0ABW4JSI6</accession>
<feature type="transmembrane region" description="Helical" evidence="1">
    <location>
        <begin position="181"/>
        <end position="202"/>
    </location>
</feature>
<dbReference type="PANTHER" id="PTHR38457:SF1">
    <property type="entry name" value="REGULATOR ABRB-RELATED"/>
    <property type="match status" value="1"/>
</dbReference>
<sequence>MIRPSQTRLPPLARTLVTLFISLLGAFAFQALNLPLPFLFGPMFASLLAALAGFPLRGTGVVAKGARTILGVAVGASITPLVLSQLPQMALSVALVPLYLLVIGAVGVPFFMKVCGFDRATAYYSAMPGGLQDMIVFGEEAGGNVRALSLVHATRVLLIVSLAPFILTQFMGAGLDRPVGAPASSLPLQELAIMAAAALMGWKIAERLGLFGATIIGPLIAAAICSLTGLIHARPPAEAILFAQFFIGMGIGVGYVGVTLRELRHFVLSGVLFVLLLAVLAVVFSEIVVQTGLAAPLEGFLAFAPGGQAEMTVLAIITGADLGYVVVHHLTRLILVILGAPVFARLWRDRIPPT</sequence>
<feature type="transmembrane region" description="Helical" evidence="1">
    <location>
        <begin position="12"/>
        <end position="32"/>
    </location>
</feature>
<feature type="transmembrane region" description="Helical" evidence="1">
    <location>
        <begin position="38"/>
        <end position="56"/>
    </location>
</feature>
<feature type="transmembrane region" description="Helical" evidence="1">
    <location>
        <begin position="68"/>
        <end position="86"/>
    </location>
</feature>
<feature type="transmembrane region" description="Helical" evidence="1">
    <location>
        <begin position="329"/>
        <end position="347"/>
    </location>
</feature>
<keyword evidence="1" id="KW-0472">Membrane</keyword>
<keyword evidence="3" id="KW-1185">Reference proteome</keyword>
<reference evidence="3" key="1">
    <citation type="journal article" date="2019" name="Int. J. Syst. Evol. Microbiol.">
        <title>The Global Catalogue of Microorganisms (GCM) 10K type strain sequencing project: providing services to taxonomists for standard genome sequencing and annotation.</title>
        <authorList>
            <consortium name="The Broad Institute Genomics Platform"/>
            <consortium name="The Broad Institute Genome Sequencing Center for Infectious Disease"/>
            <person name="Wu L."/>
            <person name="Ma J."/>
        </authorList>
    </citation>
    <scope>NUCLEOTIDE SEQUENCE [LARGE SCALE GENOMIC DNA]</scope>
    <source>
        <strain evidence="3">JCM 3369</strain>
    </source>
</reference>
<dbReference type="RefSeq" id="WP_149891878.1">
    <property type="nucleotide sequence ID" value="NZ_JBHUFA010000001.1"/>
</dbReference>
<dbReference type="PIRSF" id="PIRSF038991">
    <property type="entry name" value="Protein_AbrB"/>
    <property type="match status" value="1"/>
</dbReference>
<evidence type="ECO:0000256" key="1">
    <source>
        <dbReference type="SAM" id="Phobius"/>
    </source>
</evidence>
<keyword evidence="1" id="KW-0812">Transmembrane</keyword>
<dbReference type="Proteomes" id="UP001597327">
    <property type="component" value="Unassembled WGS sequence"/>
</dbReference>
<feature type="transmembrane region" description="Helical" evidence="1">
    <location>
        <begin position="265"/>
        <end position="284"/>
    </location>
</feature>
<feature type="transmembrane region" description="Helical" evidence="1">
    <location>
        <begin position="209"/>
        <end position="233"/>
    </location>
</feature>
<dbReference type="InterPro" id="IPR007820">
    <property type="entry name" value="AbrB_fam"/>
</dbReference>
<feature type="transmembrane region" description="Helical" evidence="1">
    <location>
        <begin position="92"/>
        <end position="112"/>
    </location>
</feature>
<organism evidence="2 3">
    <name type="scientific">Roseibium aestuarii</name>
    <dbReference type="NCBI Taxonomy" id="2600299"/>
    <lineage>
        <taxon>Bacteria</taxon>
        <taxon>Pseudomonadati</taxon>
        <taxon>Pseudomonadota</taxon>
        <taxon>Alphaproteobacteria</taxon>
        <taxon>Hyphomicrobiales</taxon>
        <taxon>Stappiaceae</taxon>
        <taxon>Roseibium</taxon>
    </lineage>
</organism>